<evidence type="ECO:0000313" key="6">
    <source>
        <dbReference type="Proteomes" id="UP000186817"/>
    </source>
</evidence>
<evidence type="ECO:0000313" key="5">
    <source>
        <dbReference type="EMBL" id="OLQ11287.1"/>
    </source>
</evidence>
<feature type="compositionally biased region" description="Polar residues" evidence="4">
    <location>
        <begin position="1880"/>
        <end position="1894"/>
    </location>
</feature>
<proteinExistence type="predicted"/>
<keyword evidence="6" id="KW-1185">Reference proteome</keyword>
<dbReference type="InterPro" id="IPR029063">
    <property type="entry name" value="SAM-dependent_MTases_sf"/>
</dbReference>
<feature type="region of interest" description="Disordered" evidence="4">
    <location>
        <begin position="1829"/>
        <end position="1916"/>
    </location>
</feature>
<feature type="compositionally biased region" description="Polar residues" evidence="4">
    <location>
        <begin position="1901"/>
        <end position="1915"/>
    </location>
</feature>
<feature type="compositionally biased region" description="Basic and acidic residues" evidence="4">
    <location>
        <begin position="2016"/>
        <end position="2047"/>
    </location>
</feature>
<keyword evidence="1" id="KW-0489">Methyltransferase</keyword>
<dbReference type="OrthoDB" id="447821at2759"/>
<dbReference type="InterPro" id="IPR018117">
    <property type="entry name" value="C5_DNA_meth_AS"/>
</dbReference>
<dbReference type="Pfam" id="PF00145">
    <property type="entry name" value="DNA_methylase"/>
    <property type="match status" value="1"/>
</dbReference>
<feature type="region of interest" description="Disordered" evidence="4">
    <location>
        <begin position="1314"/>
        <end position="1334"/>
    </location>
</feature>
<organism evidence="5 6">
    <name type="scientific">Symbiodinium microadriaticum</name>
    <name type="common">Dinoflagellate</name>
    <name type="synonym">Zooxanthella microadriatica</name>
    <dbReference type="NCBI Taxonomy" id="2951"/>
    <lineage>
        <taxon>Eukaryota</taxon>
        <taxon>Sar</taxon>
        <taxon>Alveolata</taxon>
        <taxon>Dinophyceae</taxon>
        <taxon>Suessiales</taxon>
        <taxon>Symbiodiniaceae</taxon>
        <taxon>Symbiodinium</taxon>
    </lineage>
</organism>
<keyword evidence="2" id="KW-0808">Transferase</keyword>
<name>A0A1Q9EV53_SYMMI</name>
<dbReference type="SUPFAM" id="SSF53335">
    <property type="entry name" value="S-adenosyl-L-methionine-dependent methyltransferases"/>
    <property type="match status" value="1"/>
</dbReference>
<protein>
    <submittedName>
        <fullName evidence="5">Uncharacterized protein</fullName>
    </submittedName>
</protein>
<dbReference type="InterPro" id="IPR001525">
    <property type="entry name" value="C5_MeTfrase"/>
</dbReference>
<feature type="compositionally biased region" description="Polar residues" evidence="4">
    <location>
        <begin position="1860"/>
        <end position="1873"/>
    </location>
</feature>
<sequence length="2677" mass="298611">MTHVLELPSTFGLSRDSRNEDRSKVKHKLPKWLLLYVVTPEADGHDAEVRLACRATRVVEHVGAMKTTDAHECQIWFNNRVKQRKRKGEVSETQSMSFCAWKLDKVFRFQEPVCVERSQIAGRQLQKVSNVSAEIWQLCWASKGCQLMPSLPEEKRFSDLTPAKGWLVQVPGPMALLGCETMPSEPVLWTPASVAASLHVTVEKESPSLVEAAEAEAEAGAALTGRVAGMSLQPIQEIHSIRLTFALQNSSDLPVVVNSVTRFLGPFIGDPDPTKLAAAMASIPGRYKLRSGMLKLDMLHMLYRRSVMQQGLAQQKRIARYLSMDASPQGGYDYLCMTEEVMERTQPIFIPDCPFSGFTYTQRTMPIMTLERGETRTFVKAQRLKHAICLESSLKHLDLYRSQVKGWVSDQGTEKAVPQTFLGDTARLQEMTSSLQKGSSTLEAMLATSKQSFLWNSLRHPGYLHIMFNALEETCKGCPRWEVFEKQLSSVSKLLTNRSYREIVLYRMMSEATQQEKQTVQGYHGQLLSWRWESLHLTLRHYVHVRPVLQKYLNPDMLSSETGFGDQLSALLSDPWHQGYVEWALMFSGFVQTWAHWLEGCFCHEEQLQQAKTRKARDKLKCPWKGRRTSVLIAGCKDRMLQALQSHGSVRFTEAMLDLPQEVSAAMVLMDGQARDKWSAVLSQKMSYLDHVPHKLAGAFAHLADPGRYSLSGSKRIVQECFAEYATLKSQGRTTALLAGLFERSVMGETADQLWAYANSPDTKELRDFPLAWAEVQERAFCTNVERMTERQHVLVKIAGHRTLRFAGPAMTCARARRDQLQQMIDDTQMCAFLISNWRRRTIFRELLEHVMSAQDCNKSSFAHRVSRVYGYNEADHFLDEMEEEENSGLALGNAVAAALRDVGPVRPDLKKQQWMMVDFIKSQLPTGTVFSVPEFLLGSLLGEPLPESQEQHGPVDLEGFADSLLPGDIPELVAREHVFCSVLDAWPERRTEVRTLTAIGNDRKGHMHVVHFLNVNLSNASQPVVSYKNVQHRTLDFSHVATLPFLKLFSSLCHVWGPRCKSFKVEVLPLRDQAARMSSEPPLALPHFTTDDDLLADLARQAIEDQELHLREPGDGPDVGAGLSSAQEESMLNQLLKHRAVGDKFVESSALKEYHGRAVQSLVEKGVVQVRWDDFGESSLAMSSDMNLSTLLLLTEPEVFAVHKQELSNPAGRNKVGWLRGLLVKSWKPAPKDKDPEWRVKGSRKLLPANLLDSCEPHLVCLAMEDSIWQKPGDLRRICHGGSADYFQMLLKALDLTGVQEWTVQQCREFRDKKRKATRTAPRHTGSRATASTQEPLRLALELPVEPRVKCRVAGLEDLVIYYDNFTHQSGNRRAFCQCLQHGDCRRYTFVKNHRDKDEAAAWLLAWASSAPRFKTAEEHVKHNPSDSAVQSMEERFAFGRFSEPVVLQEKERSAIGTGWATGAIGIGTGSGSFGDSGGRGHEGGICAMTDAEATPASQQTAGESERRLSAAPVKKDLKKKTPQEKAKWYQSHFYSVEDVREKNIFSDDLECFDFCCTGCSADQTIVAHSSHLLTESPCVSPAFGMASEQNSPPVSLEHMLYKLGGPFRLLSRPLRVCEPCVGIGGLRRLILACGGQYEATAAYDVDMALGAFYSSLQKHEPSAAGENLAKVHIGPLQGDILNCSLLQMETCEALVGGPPCQPWSASGEKAGCEDARADVMDQTINMVIEQAWRGQLCIVVIENSSLLLTSPFLAEIMRRLEISAALVRGTGNAFHPLHLASMLMPMVREAFLTGVLSPAGPSSLSSQQLLQLLPGTEELLAGSLCSATEARGRKSQTPAKTPGKKTSQQFGLRRGRSETSATPGEKTSQQFGLDGGRSETSATPGEKTSQQFGLDGGRSETSATPGEKTSQQFGLDGGIDPLEELFFSDGEAFSEFVKAPAKTVQRTSKSSIRLRGSMAAAATPSAPLVCQKCQEPTTMSCSSATGRNPLLRACNACLATERWLTRASARPKVGKTESDEDKERRLSAAQVKEDLKKKTPEEKAKWYQSQKLQRAQEEQSKKRTFSSAVGSVEDVREKNNISDDLECFVTFRTWAQQELTLRTYSSLAEAKLAWDKKIKDPNTKTMQIHGETLMYEFRGVELRGRDSHGLRAGLRQRMDIGSQEDLDEYHEECGSRMKRARQRLDIETAAKFEAGEAELEKPVPLLTVSKDIGQLKEIEESRDEELLSLATKVAAEKKAQLAAKKEEQEKKPKSLPLEKLAFEAARKKAIQSMSDVELRLRSSLTTQDTELGKTLETESQELRDDRTEKVKEIDVLLTCVQEAMHEKDAEWKEWENSTCPEDLAVSREKIQQFMKNYHTAEPKLKAVKDKLTDLRIWHGKLKKNINDREKAAAKTSANKKMSGGEKNLAVLAADLCGCTLEPTGSVDYSYIAGNLLKKNSPVVFEKARSSQLVVTVKGLEYYRLQKSWVQEKIKAANTSSCQAIVSKKPVQKRVGDILLHSWSEICGGADERACLTGIPEEMKDYFIVQFGQRMKKTCSVLFRTDLNLPTLVVVLEGTLTIGGFRQRVLKGSTEAEKVAELDALKAPDVQRIVNKDGWVVKLEPESSMVLPPDTVFFEIAGDAEVHTVRQLLGRECFLPCTKEYLKGLESAGSLQDGSRLHKMLEYLKMNGAGQS</sequence>
<gene>
    <name evidence="5" type="ORF">AK812_SmicGene4896</name>
</gene>
<reference evidence="5 6" key="1">
    <citation type="submission" date="2016-02" db="EMBL/GenBank/DDBJ databases">
        <title>Genome analysis of coral dinoflagellate symbionts highlights evolutionary adaptations to a symbiotic lifestyle.</title>
        <authorList>
            <person name="Aranda M."/>
            <person name="Li Y."/>
            <person name="Liew Y.J."/>
            <person name="Baumgarten S."/>
            <person name="Simakov O."/>
            <person name="Wilson M."/>
            <person name="Piel J."/>
            <person name="Ashoor H."/>
            <person name="Bougouffa S."/>
            <person name="Bajic V.B."/>
            <person name="Ryu T."/>
            <person name="Ravasi T."/>
            <person name="Bayer T."/>
            <person name="Micklem G."/>
            <person name="Kim H."/>
            <person name="Bhak J."/>
            <person name="Lajeunesse T.C."/>
            <person name="Voolstra C.R."/>
        </authorList>
    </citation>
    <scope>NUCLEOTIDE SEQUENCE [LARGE SCALE GENOMIC DNA]</scope>
    <source>
        <strain evidence="5 6">CCMP2467</strain>
    </source>
</reference>
<keyword evidence="3" id="KW-0949">S-adenosyl-L-methionine</keyword>
<dbReference type="Gene3D" id="3.40.50.150">
    <property type="entry name" value="Vaccinia Virus protein VP39"/>
    <property type="match status" value="1"/>
</dbReference>
<accession>A0A1Q9EV53</accession>
<evidence type="ECO:0000256" key="2">
    <source>
        <dbReference type="ARBA" id="ARBA00022679"/>
    </source>
</evidence>
<dbReference type="PROSITE" id="PS00094">
    <property type="entry name" value="C5_MTASE_1"/>
    <property type="match status" value="1"/>
</dbReference>
<evidence type="ECO:0000256" key="4">
    <source>
        <dbReference type="SAM" id="MobiDB-lite"/>
    </source>
</evidence>
<dbReference type="Proteomes" id="UP000186817">
    <property type="component" value="Unassembled WGS sequence"/>
</dbReference>
<evidence type="ECO:0000256" key="1">
    <source>
        <dbReference type="ARBA" id="ARBA00022603"/>
    </source>
</evidence>
<dbReference type="GO" id="GO:0032259">
    <property type="term" value="P:methylation"/>
    <property type="evidence" value="ECO:0007669"/>
    <property type="project" value="UniProtKB-KW"/>
</dbReference>
<feature type="compositionally biased region" description="Basic residues" evidence="4">
    <location>
        <begin position="1314"/>
        <end position="1327"/>
    </location>
</feature>
<feature type="compositionally biased region" description="Polar residues" evidence="4">
    <location>
        <begin position="1837"/>
        <end position="1852"/>
    </location>
</feature>
<dbReference type="EMBL" id="LSRX01000061">
    <property type="protein sequence ID" value="OLQ11287.1"/>
    <property type="molecule type" value="Genomic_DNA"/>
</dbReference>
<feature type="region of interest" description="Disordered" evidence="4">
    <location>
        <begin position="1494"/>
        <end position="1519"/>
    </location>
</feature>
<evidence type="ECO:0000256" key="3">
    <source>
        <dbReference type="ARBA" id="ARBA00022691"/>
    </source>
</evidence>
<dbReference type="GO" id="GO:0008168">
    <property type="term" value="F:methyltransferase activity"/>
    <property type="evidence" value="ECO:0007669"/>
    <property type="project" value="UniProtKB-KW"/>
</dbReference>
<comment type="caution">
    <text evidence="5">The sequence shown here is derived from an EMBL/GenBank/DDBJ whole genome shotgun (WGS) entry which is preliminary data.</text>
</comment>
<feature type="region of interest" description="Disordered" evidence="4">
    <location>
        <begin position="2010"/>
        <end position="2067"/>
    </location>
</feature>
<feature type="compositionally biased region" description="Basic and acidic residues" evidence="4">
    <location>
        <begin position="1505"/>
        <end position="1519"/>
    </location>
</feature>